<evidence type="ECO:0000256" key="1">
    <source>
        <dbReference type="SAM" id="MobiDB-lite"/>
    </source>
</evidence>
<accession>A0ABV5G802</accession>
<dbReference type="EMBL" id="JBHMFI010000010">
    <property type="protein sequence ID" value="MFB9075083.1"/>
    <property type="molecule type" value="Genomic_DNA"/>
</dbReference>
<organism evidence="3 4">
    <name type="scientific">Citricoccus parietis</name>
    <dbReference type="NCBI Taxonomy" id="592307"/>
    <lineage>
        <taxon>Bacteria</taxon>
        <taxon>Bacillati</taxon>
        <taxon>Actinomycetota</taxon>
        <taxon>Actinomycetes</taxon>
        <taxon>Micrococcales</taxon>
        <taxon>Micrococcaceae</taxon>
        <taxon>Citricoccus</taxon>
    </lineage>
</organism>
<protein>
    <submittedName>
        <fullName evidence="3">Uncharacterized protein</fullName>
    </submittedName>
</protein>
<name>A0ABV5G802_9MICC</name>
<feature type="compositionally biased region" description="Low complexity" evidence="1">
    <location>
        <begin position="83"/>
        <end position="92"/>
    </location>
</feature>
<reference evidence="3 4" key="1">
    <citation type="submission" date="2024-09" db="EMBL/GenBank/DDBJ databases">
        <authorList>
            <person name="Sun Q."/>
            <person name="Mori K."/>
        </authorList>
    </citation>
    <scope>NUCLEOTIDE SEQUENCE [LARGE SCALE GENOMIC DNA]</scope>
    <source>
        <strain evidence="3 4">CCM 7609</strain>
    </source>
</reference>
<keyword evidence="4" id="KW-1185">Reference proteome</keyword>
<dbReference type="EMBL" id="JBHMFI010000001">
    <property type="protein sequence ID" value="MFB9073885.1"/>
    <property type="molecule type" value="Genomic_DNA"/>
</dbReference>
<evidence type="ECO:0000313" key="3">
    <source>
        <dbReference type="EMBL" id="MFB9075083.1"/>
    </source>
</evidence>
<gene>
    <name evidence="2" type="ORF">ACFFX0_22865</name>
    <name evidence="3" type="ORF">ACFFX0_29440</name>
</gene>
<evidence type="ECO:0000313" key="2">
    <source>
        <dbReference type="EMBL" id="MFB9073885.1"/>
    </source>
</evidence>
<comment type="caution">
    <text evidence="3">The sequence shown here is derived from an EMBL/GenBank/DDBJ whole genome shotgun (WGS) entry which is preliminary data.</text>
</comment>
<dbReference type="Proteomes" id="UP001589575">
    <property type="component" value="Unassembled WGS sequence"/>
</dbReference>
<evidence type="ECO:0000313" key="4">
    <source>
        <dbReference type="Proteomes" id="UP001589575"/>
    </source>
</evidence>
<sequence length="127" mass="13198">MSAGRAECGSVGPWTPPCLTPSQTGCPGGRLLPGGASCCPRWPSSRCSAGSCCCSSSPCRRPTGLQASGLRRRRETPRKQPQTLPLEAGPPALLLAGTTNTKIIHHTSGTKVHSGTFCPRRCNGCPL</sequence>
<proteinExistence type="predicted"/>
<feature type="region of interest" description="Disordered" evidence="1">
    <location>
        <begin position="58"/>
        <end position="92"/>
    </location>
</feature>